<dbReference type="PANTHER" id="PTHR24100">
    <property type="entry name" value="BUTYROPHILIN"/>
    <property type="match status" value="1"/>
</dbReference>
<evidence type="ECO:0000256" key="5">
    <source>
        <dbReference type="SAM" id="SignalP"/>
    </source>
</evidence>
<evidence type="ECO:0000313" key="6">
    <source>
        <dbReference type="EMBL" id="RVE76701.1"/>
    </source>
</evidence>
<dbReference type="InterPro" id="IPR013783">
    <property type="entry name" value="Ig-like_fold"/>
</dbReference>
<keyword evidence="3" id="KW-0393">Immunoglobulin domain</keyword>
<organism evidence="6 7">
    <name type="scientific">Oryzias javanicus</name>
    <name type="common">Javanese ricefish</name>
    <name type="synonym">Aplocheilus javanicus</name>
    <dbReference type="NCBI Taxonomy" id="123683"/>
    <lineage>
        <taxon>Eukaryota</taxon>
        <taxon>Metazoa</taxon>
        <taxon>Chordata</taxon>
        <taxon>Craniata</taxon>
        <taxon>Vertebrata</taxon>
        <taxon>Euteleostomi</taxon>
        <taxon>Actinopterygii</taxon>
        <taxon>Neopterygii</taxon>
        <taxon>Teleostei</taxon>
        <taxon>Neoteleostei</taxon>
        <taxon>Acanthomorphata</taxon>
        <taxon>Ovalentaria</taxon>
        <taxon>Atherinomorphae</taxon>
        <taxon>Beloniformes</taxon>
        <taxon>Adrianichthyidae</taxon>
        <taxon>Oryziinae</taxon>
        <taxon>Oryzias</taxon>
    </lineage>
</organism>
<keyword evidence="2 4" id="KW-0472">Membrane</keyword>
<evidence type="ECO:0008006" key="8">
    <source>
        <dbReference type="Google" id="ProtNLM"/>
    </source>
</evidence>
<keyword evidence="4" id="KW-1133">Transmembrane helix</keyword>
<feature type="transmembrane region" description="Helical" evidence="4">
    <location>
        <begin position="159"/>
        <end position="181"/>
    </location>
</feature>
<dbReference type="AlphaFoldDB" id="A0A3S2PIG7"/>
<feature type="chain" id="PRO_5018757850" description="Immunoglobulin V-set domain-containing protein" evidence="5">
    <location>
        <begin position="22"/>
        <end position="200"/>
    </location>
</feature>
<dbReference type="InterPro" id="IPR036179">
    <property type="entry name" value="Ig-like_dom_sf"/>
</dbReference>
<dbReference type="GO" id="GO:0009897">
    <property type="term" value="C:external side of plasma membrane"/>
    <property type="evidence" value="ECO:0007669"/>
    <property type="project" value="TreeGrafter"/>
</dbReference>
<dbReference type="Gene3D" id="2.60.40.10">
    <property type="entry name" value="Immunoglobulins"/>
    <property type="match status" value="1"/>
</dbReference>
<keyword evidence="5" id="KW-0732">Signal</keyword>
<evidence type="ECO:0000256" key="1">
    <source>
        <dbReference type="ARBA" id="ARBA00004370"/>
    </source>
</evidence>
<reference evidence="6 7" key="1">
    <citation type="submission" date="2018-11" db="EMBL/GenBank/DDBJ databases">
        <authorList>
            <person name="Lopez-Roques C."/>
            <person name="Donnadieu C."/>
            <person name="Bouchez O."/>
            <person name="Klopp C."/>
            <person name="Cabau C."/>
            <person name="Zahm M."/>
        </authorList>
    </citation>
    <scope>NUCLEOTIDE SEQUENCE [LARGE SCALE GENOMIC DNA]</scope>
    <source>
        <strain evidence="6">RS831</strain>
        <tissue evidence="6">Whole body</tissue>
    </source>
</reference>
<keyword evidence="4" id="KW-0812">Transmembrane</keyword>
<evidence type="ECO:0000313" key="7">
    <source>
        <dbReference type="Proteomes" id="UP000283210"/>
    </source>
</evidence>
<keyword evidence="7" id="KW-1185">Reference proteome</keyword>
<sequence>MALRFCGLMLTTFFLVAGNHGAADPAVHAQVGGTAVLRFNFAPFNLENQTLDSRRIDINFTDPNKYVFSLRGGEENFEPQSESYKDRVSLNSTCLRHGLVVLTIHRVNLSDSGEYLLTLPKLNMKLSLVLDVKEAETKKTDGNNTTTAEGTKDEDLKHYAWLAVIPVAAIIIIIIIAVALLKPRPWSPKDGEKGSSNGII</sequence>
<accession>A0A3S2PIG7</accession>
<protein>
    <recommendedName>
        <fullName evidence="8">Immunoglobulin V-set domain-containing protein</fullName>
    </recommendedName>
</protein>
<gene>
    <name evidence="6" type="ORF">OJAV_G00011290</name>
</gene>
<proteinExistence type="predicted"/>
<name>A0A3S2PIG7_ORYJA</name>
<dbReference type="EMBL" id="CM012437">
    <property type="protein sequence ID" value="RVE76701.1"/>
    <property type="molecule type" value="Genomic_DNA"/>
</dbReference>
<reference evidence="6 7" key="2">
    <citation type="submission" date="2019-01" db="EMBL/GenBank/DDBJ databases">
        <title>A chromosome length genome reference of the Java medaka (oryzias javanicus).</title>
        <authorList>
            <person name="Herpin A."/>
            <person name="Takehana Y."/>
            <person name="Naruse K."/>
            <person name="Ansai S."/>
            <person name="Kawaguchi M."/>
        </authorList>
    </citation>
    <scope>NUCLEOTIDE SEQUENCE [LARGE SCALE GENOMIC DNA]</scope>
    <source>
        <strain evidence="6">RS831</strain>
        <tissue evidence="6">Whole body</tissue>
    </source>
</reference>
<dbReference type="InterPro" id="IPR050504">
    <property type="entry name" value="IgSF_BTN/MOG"/>
</dbReference>
<evidence type="ECO:0000256" key="4">
    <source>
        <dbReference type="SAM" id="Phobius"/>
    </source>
</evidence>
<dbReference type="GO" id="GO:0050852">
    <property type="term" value="P:T cell receptor signaling pathway"/>
    <property type="evidence" value="ECO:0007669"/>
    <property type="project" value="TreeGrafter"/>
</dbReference>
<feature type="signal peptide" evidence="5">
    <location>
        <begin position="1"/>
        <end position="21"/>
    </location>
</feature>
<dbReference type="GO" id="GO:0005102">
    <property type="term" value="F:signaling receptor binding"/>
    <property type="evidence" value="ECO:0007669"/>
    <property type="project" value="TreeGrafter"/>
</dbReference>
<dbReference type="Proteomes" id="UP000283210">
    <property type="component" value="Chromosome 1"/>
</dbReference>
<comment type="subcellular location">
    <subcellularLocation>
        <location evidence="1">Membrane</location>
    </subcellularLocation>
</comment>
<dbReference type="SUPFAM" id="SSF48726">
    <property type="entry name" value="Immunoglobulin"/>
    <property type="match status" value="1"/>
</dbReference>
<dbReference type="GO" id="GO:0001817">
    <property type="term" value="P:regulation of cytokine production"/>
    <property type="evidence" value="ECO:0007669"/>
    <property type="project" value="TreeGrafter"/>
</dbReference>
<evidence type="ECO:0000256" key="3">
    <source>
        <dbReference type="ARBA" id="ARBA00023319"/>
    </source>
</evidence>
<evidence type="ECO:0000256" key="2">
    <source>
        <dbReference type="ARBA" id="ARBA00023136"/>
    </source>
</evidence>
<dbReference type="OrthoDB" id="8962537at2759"/>